<evidence type="ECO:0000313" key="2">
    <source>
        <dbReference type="Proteomes" id="UP000789366"/>
    </source>
</evidence>
<protein>
    <submittedName>
        <fullName evidence="1">4754_t:CDS:1</fullName>
    </submittedName>
</protein>
<accession>A0ACA9LUL5</accession>
<evidence type="ECO:0000313" key="1">
    <source>
        <dbReference type="EMBL" id="CAG8550167.1"/>
    </source>
</evidence>
<feature type="non-terminal residue" evidence="1">
    <location>
        <position position="1"/>
    </location>
</feature>
<dbReference type="EMBL" id="CAJVPW010005117">
    <property type="protein sequence ID" value="CAG8550167.1"/>
    <property type="molecule type" value="Genomic_DNA"/>
</dbReference>
<reference evidence="1" key="1">
    <citation type="submission" date="2021-06" db="EMBL/GenBank/DDBJ databases">
        <authorList>
            <person name="Kallberg Y."/>
            <person name="Tangrot J."/>
            <person name="Rosling A."/>
        </authorList>
    </citation>
    <scope>NUCLEOTIDE SEQUENCE</scope>
    <source>
        <strain evidence="1">28 12/20/2015</strain>
    </source>
</reference>
<proteinExistence type="predicted"/>
<comment type="caution">
    <text evidence="1">The sequence shown here is derived from an EMBL/GenBank/DDBJ whole genome shotgun (WGS) entry which is preliminary data.</text>
</comment>
<name>A0ACA9LUL5_9GLOM</name>
<keyword evidence="2" id="KW-1185">Reference proteome</keyword>
<gene>
    <name evidence="1" type="ORF">SPELUC_LOCUS5170</name>
</gene>
<sequence>EKLKAEEAGEILRVIEESGMERSEEEWLKGMKFNRNLLLQYLQERKKEEKVVRKKSQRIKDIKSNLKKYGLKTEPIKEKDLEKWDKEKKKDKNKPQTFSIVLPVPLYQQLLQEVGKGNISKFVKKAIQKELKKTDKQSLKAAYQALENFRLQEKLGEEKYEVLKERVFLKDEKLVLSLRILEEQNEISRRVMVIPLTSSKKLPPTPFHVSLVFQNKLAKILPEQMRVADKSRIKGKYLGRVSWEVLREVEEALHIVLDLRN</sequence>
<organism evidence="1 2">
    <name type="scientific">Cetraspora pellucida</name>
    <dbReference type="NCBI Taxonomy" id="1433469"/>
    <lineage>
        <taxon>Eukaryota</taxon>
        <taxon>Fungi</taxon>
        <taxon>Fungi incertae sedis</taxon>
        <taxon>Mucoromycota</taxon>
        <taxon>Glomeromycotina</taxon>
        <taxon>Glomeromycetes</taxon>
        <taxon>Diversisporales</taxon>
        <taxon>Gigasporaceae</taxon>
        <taxon>Cetraspora</taxon>
    </lineage>
</organism>
<dbReference type="Proteomes" id="UP000789366">
    <property type="component" value="Unassembled WGS sequence"/>
</dbReference>